<feature type="region of interest" description="Disordered" evidence="1">
    <location>
        <begin position="237"/>
        <end position="307"/>
    </location>
</feature>
<accession>G7Y5J6</accession>
<organism evidence="2 3">
    <name type="scientific">Clonorchis sinensis</name>
    <name type="common">Chinese liver fluke</name>
    <dbReference type="NCBI Taxonomy" id="79923"/>
    <lineage>
        <taxon>Eukaryota</taxon>
        <taxon>Metazoa</taxon>
        <taxon>Spiralia</taxon>
        <taxon>Lophotrochozoa</taxon>
        <taxon>Platyhelminthes</taxon>
        <taxon>Trematoda</taxon>
        <taxon>Digenea</taxon>
        <taxon>Opisthorchiida</taxon>
        <taxon>Opisthorchiata</taxon>
        <taxon>Opisthorchiidae</taxon>
        <taxon>Clonorchis</taxon>
    </lineage>
</organism>
<gene>
    <name evidence="2" type="ORF">CLF_101347</name>
</gene>
<evidence type="ECO:0000313" key="2">
    <source>
        <dbReference type="EMBL" id="GAA48232.1"/>
    </source>
</evidence>
<name>G7Y5J6_CLOSI</name>
<proteinExistence type="predicted"/>
<dbReference type="EMBL" id="DF142877">
    <property type="protein sequence ID" value="GAA48232.1"/>
    <property type="molecule type" value="Genomic_DNA"/>
</dbReference>
<keyword evidence="3" id="KW-1185">Reference proteome</keyword>
<dbReference type="AlphaFoldDB" id="G7Y5J6"/>
<evidence type="ECO:0000313" key="3">
    <source>
        <dbReference type="Proteomes" id="UP000008909"/>
    </source>
</evidence>
<feature type="compositionally biased region" description="Basic residues" evidence="1">
    <location>
        <begin position="273"/>
        <end position="287"/>
    </location>
</feature>
<reference evidence="2" key="1">
    <citation type="journal article" date="2011" name="Genome Biol.">
        <title>The draft genome of the carcinogenic human liver fluke Clonorchis sinensis.</title>
        <authorList>
            <person name="Wang X."/>
            <person name="Chen W."/>
            <person name="Huang Y."/>
            <person name="Sun J."/>
            <person name="Men J."/>
            <person name="Liu H."/>
            <person name="Luo F."/>
            <person name="Guo L."/>
            <person name="Lv X."/>
            <person name="Deng C."/>
            <person name="Zhou C."/>
            <person name="Fan Y."/>
            <person name="Li X."/>
            <person name="Huang L."/>
            <person name="Hu Y."/>
            <person name="Liang C."/>
            <person name="Hu X."/>
            <person name="Xu J."/>
            <person name="Yu X."/>
        </authorList>
    </citation>
    <scope>NUCLEOTIDE SEQUENCE [LARGE SCALE GENOMIC DNA]</scope>
    <source>
        <strain evidence="2">Henan</strain>
    </source>
</reference>
<reference key="2">
    <citation type="submission" date="2011-10" db="EMBL/GenBank/DDBJ databases">
        <title>The genome and transcriptome sequence of Clonorchis sinensis provide insights into the carcinogenic liver fluke.</title>
        <authorList>
            <person name="Wang X."/>
            <person name="Huang Y."/>
            <person name="Chen W."/>
            <person name="Liu H."/>
            <person name="Guo L."/>
            <person name="Chen Y."/>
            <person name="Luo F."/>
            <person name="Zhou W."/>
            <person name="Sun J."/>
            <person name="Mao Q."/>
            <person name="Liang P."/>
            <person name="Zhou C."/>
            <person name="Tian Y."/>
            <person name="Men J."/>
            <person name="Lv X."/>
            <person name="Huang L."/>
            <person name="Zhou J."/>
            <person name="Hu Y."/>
            <person name="Li R."/>
            <person name="Zhang F."/>
            <person name="Lei H."/>
            <person name="Li X."/>
            <person name="Hu X."/>
            <person name="Liang C."/>
            <person name="Xu J."/>
            <person name="Wu Z."/>
            <person name="Yu X."/>
        </authorList>
    </citation>
    <scope>NUCLEOTIDE SEQUENCE</scope>
    <source>
        <strain>Henan</strain>
    </source>
</reference>
<protein>
    <submittedName>
        <fullName evidence="2">Histone H1/5</fullName>
    </submittedName>
</protein>
<evidence type="ECO:0000256" key="1">
    <source>
        <dbReference type="SAM" id="MobiDB-lite"/>
    </source>
</evidence>
<dbReference type="Proteomes" id="UP000008909">
    <property type="component" value="Unassembled WGS sequence"/>
</dbReference>
<feature type="compositionally biased region" description="Basic and acidic residues" evidence="1">
    <location>
        <begin position="204"/>
        <end position="214"/>
    </location>
</feature>
<feature type="region of interest" description="Disordered" evidence="1">
    <location>
        <begin position="171"/>
        <end position="214"/>
    </location>
</feature>
<sequence length="307" mass="34606">MVSDVALRPTVTLPSNPTSANQDDNVKFIDRPLCFPIHLDLRRNMPVGNSEDPLKSAVNQKSKIDCINFDGFGCFLVVMVHMQLHRYRLTRWFFIAVVVRLPVIAFGPRRNKIIVYWSLPYSLDRSLPGLERVLRQQVRRRWAAGARLRLRQTSYKVNEYSRFCSNRFEETQVGKAQDSSAPPAGNRHGKSPHQRGDGLQGHITSDHQEVDVKKRCPHIRRGIVYAVKKGVLFRVGNKGKGASESSKVVKMKTAVAEHKPVRKPNVAKDKKPAAPKKAAKKPAKPKIKTPSNPKASEKPRKSVTIEV</sequence>